<dbReference type="GO" id="GO:0000502">
    <property type="term" value="C:proteasome complex"/>
    <property type="evidence" value="ECO:0007669"/>
    <property type="project" value="UniProtKB-KW"/>
</dbReference>
<reference evidence="2 3" key="1">
    <citation type="submission" date="2013-01" db="EMBL/GenBank/DDBJ databases">
        <authorList>
            <person name="Inman J."/>
            <person name="Zafar N."/>
            <person name="Lorenzi H."/>
            <person name="Caler E."/>
        </authorList>
    </citation>
    <scope>NUCLEOTIDE SEQUENCE [LARGE SCALE GENOMIC DNA]</scope>
    <source>
        <strain evidence="2 3">HM-3:IMSS</strain>
    </source>
</reference>
<organism evidence="2 3">
    <name type="scientific">Entamoeba histolytica HM-3:IMSS</name>
    <dbReference type="NCBI Taxonomy" id="885315"/>
    <lineage>
        <taxon>Eukaryota</taxon>
        <taxon>Amoebozoa</taxon>
        <taxon>Evosea</taxon>
        <taxon>Archamoebae</taxon>
        <taxon>Mastigamoebida</taxon>
        <taxon>Entamoebidae</taxon>
        <taxon>Entamoeba</taxon>
    </lineage>
</organism>
<name>M7WGF5_ENTHI</name>
<keyword evidence="2" id="KW-0647">Proteasome</keyword>
<accession>M7WGF5</accession>
<feature type="domain" description="26S proteasome regulatory subunit RPN2 C-terminal" evidence="1">
    <location>
        <begin position="10"/>
        <end position="59"/>
    </location>
</feature>
<evidence type="ECO:0000259" key="1">
    <source>
        <dbReference type="Pfam" id="PF18004"/>
    </source>
</evidence>
<evidence type="ECO:0000313" key="3">
    <source>
        <dbReference type="Proteomes" id="UP000030780"/>
    </source>
</evidence>
<evidence type="ECO:0000313" key="2">
    <source>
        <dbReference type="EMBL" id="EMS17076.1"/>
    </source>
</evidence>
<dbReference type="VEuPathDB" id="AmoebaDB:KM1_211450"/>
<dbReference type="Pfam" id="PF18004">
    <property type="entry name" value="RPN2_C"/>
    <property type="match status" value="1"/>
</dbReference>
<dbReference type="EMBL" id="KB637253">
    <property type="protein sequence ID" value="EMS17076.1"/>
    <property type="molecule type" value="Genomic_DNA"/>
</dbReference>
<protein>
    <submittedName>
        <fullName evidence="2">26S proteasome non-ATPase regulatory subunit</fullName>
    </submittedName>
</protein>
<proteinExistence type="predicted"/>
<gene>
    <name evidence="2" type="ORF">KM1_211450</name>
</gene>
<dbReference type="InterPro" id="IPR040623">
    <property type="entry name" value="RPN2_C"/>
</dbReference>
<dbReference type="Proteomes" id="UP000030780">
    <property type="component" value="Unassembled WGS sequence"/>
</dbReference>
<sequence>MEEEPIQIQPFVTLQNGSRVTPRQLEFITEIKGSRFVGVKKPGRGILILKDTQPQMEEENSGVIKDQGIEMTEEHKALADALLSNNNDPKPPEPFEWNF</sequence>
<dbReference type="AlphaFoldDB" id="M7WGF5"/>